<evidence type="ECO:0000256" key="7">
    <source>
        <dbReference type="SAM" id="Phobius"/>
    </source>
</evidence>
<evidence type="ECO:0000256" key="3">
    <source>
        <dbReference type="ARBA" id="ARBA00022741"/>
    </source>
</evidence>
<proteinExistence type="predicted"/>
<keyword evidence="5 7" id="KW-1133">Transmembrane helix</keyword>
<keyword evidence="4" id="KW-0067">ATP-binding</keyword>
<dbReference type="InterPro" id="IPR011527">
    <property type="entry name" value="ABC1_TM_dom"/>
</dbReference>
<feature type="transmembrane region" description="Helical" evidence="7">
    <location>
        <begin position="163"/>
        <end position="181"/>
    </location>
</feature>
<evidence type="ECO:0000259" key="9">
    <source>
        <dbReference type="PROSITE" id="PS50929"/>
    </source>
</evidence>
<dbReference type="InterPro" id="IPR017871">
    <property type="entry name" value="ABC_transporter-like_CS"/>
</dbReference>
<comment type="caution">
    <text evidence="10">The sequence shown here is derived from an EMBL/GenBank/DDBJ whole genome shotgun (WGS) entry which is preliminary data.</text>
</comment>
<keyword evidence="3" id="KW-0547">Nucleotide-binding</keyword>
<dbReference type="InterPro" id="IPR036640">
    <property type="entry name" value="ABC1_TM_sf"/>
</dbReference>
<feature type="transmembrane region" description="Helical" evidence="7">
    <location>
        <begin position="239"/>
        <end position="266"/>
    </location>
</feature>
<gene>
    <name evidence="10" type="primary">cydC</name>
    <name evidence="10" type="ORF">NVS88_10820</name>
</gene>
<dbReference type="SUPFAM" id="SSF52540">
    <property type="entry name" value="P-loop containing nucleoside triphosphate hydrolases"/>
    <property type="match status" value="1"/>
</dbReference>
<feature type="transmembrane region" description="Helical" evidence="7">
    <location>
        <begin position="21"/>
        <end position="46"/>
    </location>
</feature>
<dbReference type="GO" id="GO:0005886">
    <property type="term" value="C:plasma membrane"/>
    <property type="evidence" value="ECO:0007669"/>
    <property type="project" value="UniProtKB-SubCell"/>
</dbReference>
<dbReference type="Proteomes" id="UP001152755">
    <property type="component" value="Unassembled WGS sequence"/>
</dbReference>
<dbReference type="PROSITE" id="PS50893">
    <property type="entry name" value="ABC_TRANSPORTER_2"/>
    <property type="match status" value="1"/>
</dbReference>
<feature type="domain" description="ABC transporter" evidence="8">
    <location>
        <begin position="345"/>
        <end position="584"/>
    </location>
</feature>
<protein>
    <submittedName>
        <fullName evidence="10">Thiol reductant ABC exporter subunit CydC</fullName>
    </submittedName>
</protein>
<evidence type="ECO:0000256" key="1">
    <source>
        <dbReference type="ARBA" id="ARBA00004651"/>
    </source>
</evidence>
<dbReference type="Gene3D" id="1.20.1560.10">
    <property type="entry name" value="ABC transporter type 1, transmembrane domain"/>
    <property type="match status" value="1"/>
</dbReference>
<keyword evidence="2 7" id="KW-0812">Transmembrane</keyword>
<name>A0A9X4M1G0_9ACTN</name>
<dbReference type="InterPro" id="IPR003593">
    <property type="entry name" value="AAA+_ATPase"/>
</dbReference>
<feature type="domain" description="ABC transmembrane type-1" evidence="9">
    <location>
        <begin position="22"/>
        <end position="305"/>
    </location>
</feature>
<feature type="transmembrane region" description="Helical" evidence="7">
    <location>
        <begin position="136"/>
        <end position="157"/>
    </location>
</feature>
<dbReference type="PROSITE" id="PS50929">
    <property type="entry name" value="ABC_TM1F"/>
    <property type="match status" value="1"/>
</dbReference>
<dbReference type="PANTHER" id="PTHR43394">
    <property type="entry name" value="ATP-DEPENDENT PERMEASE MDL1, MITOCHONDRIAL"/>
    <property type="match status" value="1"/>
</dbReference>
<sequence>MFARDPLWRAVRLLHLPPWRVAAALAAGVGALGSALALAALSAWLITRAWQMPPVLMLSVAVTAVRALGIGRGLFRYLERLASHDTALRGMAAAREQIYRRLADGDPAAVEGIQRGDLSARTGADVDAIGDVVVRALLPIGVAVVLAAAAVGLLAWISPTAALVLAAALVMSGVVAPALSARASAAAERAGVDAASRYSAAAVLALDQAPQLRVAGTLGRVLGRAHGEQDRLVRAVDRAALPAAFATAATPLAMGAAVLGSLMIGIDLYAHTAMTPMALAILVLVPLSAFEAMAVLPDAAVQLTRSRAAARRIMALLDRAGTAVSAAEDGVQPEAPPAIPTTPRLTARELCTGWPDGPATDRPVELDLRPGHRVAVVGPSGAGKTTLLMTLAGLLPPRGGDVLVGDAATTDLSEPDLRARVGFFAEDAHLFDTTVRENLRVARGDAADEQLLDALAQVGLGRWCAELPQGLDTVLTGGAAAVSGGQRRRLLLARALLAPARVLLLDEPTEHLDAAAGAELLQRLLDRRSGLIDPARTVLVVTHQLPARTEADAVIEIGGGAGCVAGDDVPARAGESAAGEVKEKAADEAAEKCVADAMGRA</sequence>
<dbReference type="SMART" id="SM00382">
    <property type="entry name" value="AAA"/>
    <property type="match status" value="1"/>
</dbReference>
<dbReference type="InterPro" id="IPR014223">
    <property type="entry name" value="ABC_CydC/D"/>
</dbReference>
<dbReference type="PANTHER" id="PTHR43394:SF1">
    <property type="entry name" value="ATP-BINDING CASSETTE SUB-FAMILY B MEMBER 10, MITOCHONDRIAL"/>
    <property type="match status" value="1"/>
</dbReference>
<feature type="transmembrane region" description="Helical" evidence="7">
    <location>
        <begin position="278"/>
        <end position="301"/>
    </location>
</feature>
<evidence type="ECO:0000256" key="6">
    <source>
        <dbReference type="ARBA" id="ARBA00023136"/>
    </source>
</evidence>
<dbReference type="InterPro" id="IPR027417">
    <property type="entry name" value="P-loop_NTPase"/>
</dbReference>
<dbReference type="Gene3D" id="3.40.50.300">
    <property type="entry name" value="P-loop containing nucleotide triphosphate hydrolases"/>
    <property type="match status" value="1"/>
</dbReference>
<dbReference type="SUPFAM" id="SSF90123">
    <property type="entry name" value="ABC transporter transmembrane region"/>
    <property type="match status" value="1"/>
</dbReference>
<feature type="transmembrane region" description="Helical" evidence="7">
    <location>
        <begin position="52"/>
        <end position="75"/>
    </location>
</feature>
<evidence type="ECO:0000313" key="11">
    <source>
        <dbReference type="Proteomes" id="UP001152755"/>
    </source>
</evidence>
<comment type="subcellular location">
    <subcellularLocation>
        <location evidence="1">Cell membrane</location>
        <topology evidence="1">Multi-pass membrane protein</topology>
    </subcellularLocation>
</comment>
<dbReference type="GO" id="GO:0016887">
    <property type="term" value="F:ATP hydrolysis activity"/>
    <property type="evidence" value="ECO:0007669"/>
    <property type="project" value="InterPro"/>
</dbReference>
<dbReference type="GO" id="GO:0005524">
    <property type="term" value="F:ATP binding"/>
    <property type="evidence" value="ECO:0007669"/>
    <property type="project" value="UniProtKB-KW"/>
</dbReference>
<dbReference type="RefSeq" id="WP_332519870.1">
    <property type="nucleotide sequence ID" value="NZ_JANRHA010000006.1"/>
</dbReference>
<evidence type="ECO:0000256" key="5">
    <source>
        <dbReference type="ARBA" id="ARBA00022989"/>
    </source>
</evidence>
<dbReference type="EMBL" id="JANRHA010000006">
    <property type="protein sequence ID" value="MDG3015044.1"/>
    <property type="molecule type" value="Genomic_DNA"/>
</dbReference>
<evidence type="ECO:0000256" key="2">
    <source>
        <dbReference type="ARBA" id="ARBA00022692"/>
    </source>
</evidence>
<dbReference type="InterPro" id="IPR003439">
    <property type="entry name" value="ABC_transporter-like_ATP-bd"/>
</dbReference>
<keyword evidence="11" id="KW-1185">Reference proteome</keyword>
<evidence type="ECO:0000259" key="8">
    <source>
        <dbReference type="PROSITE" id="PS50893"/>
    </source>
</evidence>
<dbReference type="GO" id="GO:0045454">
    <property type="term" value="P:cell redox homeostasis"/>
    <property type="evidence" value="ECO:0007669"/>
    <property type="project" value="InterPro"/>
</dbReference>
<evidence type="ECO:0000256" key="4">
    <source>
        <dbReference type="ARBA" id="ARBA00022840"/>
    </source>
</evidence>
<reference evidence="10" key="1">
    <citation type="submission" date="2022-08" db="EMBL/GenBank/DDBJ databases">
        <title>Genome analysis of Corynebacteriales strain.</title>
        <authorList>
            <person name="Lee S.D."/>
        </authorList>
    </citation>
    <scope>NUCLEOTIDE SEQUENCE</scope>
    <source>
        <strain evidence="10">D3-21</strain>
    </source>
</reference>
<dbReference type="GO" id="GO:0034775">
    <property type="term" value="P:glutathione transmembrane transport"/>
    <property type="evidence" value="ECO:0007669"/>
    <property type="project" value="InterPro"/>
</dbReference>
<dbReference type="AlphaFoldDB" id="A0A9X4M1G0"/>
<dbReference type="InterPro" id="IPR039421">
    <property type="entry name" value="Type_1_exporter"/>
</dbReference>
<dbReference type="NCBIfam" id="TIGR02868">
    <property type="entry name" value="CydC"/>
    <property type="match status" value="1"/>
</dbReference>
<dbReference type="Pfam" id="PF00005">
    <property type="entry name" value="ABC_tran"/>
    <property type="match status" value="1"/>
</dbReference>
<dbReference type="PROSITE" id="PS00211">
    <property type="entry name" value="ABC_TRANSPORTER_1"/>
    <property type="match status" value="1"/>
</dbReference>
<keyword evidence="6 7" id="KW-0472">Membrane</keyword>
<dbReference type="GO" id="GO:0015421">
    <property type="term" value="F:ABC-type oligopeptide transporter activity"/>
    <property type="evidence" value="ECO:0007669"/>
    <property type="project" value="TreeGrafter"/>
</dbReference>
<organism evidence="10 11">
    <name type="scientific">Speluncibacter jeojiensis</name>
    <dbReference type="NCBI Taxonomy" id="2710754"/>
    <lineage>
        <taxon>Bacteria</taxon>
        <taxon>Bacillati</taxon>
        <taxon>Actinomycetota</taxon>
        <taxon>Actinomycetes</taxon>
        <taxon>Mycobacteriales</taxon>
        <taxon>Speluncibacteraceae</taxon>
        <taxon>Speluncibacter</taxon>
    </lineage>
</organism>
<accession>A0A9X4M1G0</accession>
<evidence type="ECO:0000313" key="10">
    <source>
        <dbReference type="EMBL" id="MDG3015044.1"/>
    </source>
</evidence>